<evidence type="ECO:0000256" key="7">
    <source>
        <dbReference type="ARBA" id="ARBA00022825"/>
    </source>
</evidence>
<evidence type="ECO:0000256" key="10">
    <source>
        <dbReference type="RuleBase" id="RU003355"/>
    </source>
</evidence>
<dbReference type="InterPro" id="IPR000209">
    <property type="entry name" value="Peptidase_S8/S53_dom"/>
</dbReference>
<dbReference type="InterPro" id="IPR007280">
    <property type="entry name" value="Peptidase_C_arc/bac"/>
</dbReference>
<dbReference type="SUPFAM" id="SSF52743">
    <property type="entry name" value="Subtilisin-like"/>
    <property type="match status" value="1"/>
</dbReference>
<feature type="chain" id="PRO_5030030920" evidence="11">
    <location>
        <begin position="31"/>
        <end position="568"/>
    </location>
</feature>
<comment type="subcellular location">
    <subcellularLocation>
        <location evidence="1">Secreted</location>
    </subcellularLocation>
</comment>
<dbReference type="PROSITE" id="PS00138">
    <property type="entry name" value="SUBTILASE_SER"/>
    <property type="match status" value="1"/>
</dbReference>
<keyword evidence="3" id="KW-0964">Secreted</keyword>
<feature type="active site" description="Charge relay system" evidence="9">
    <location>
        <position position="406"/>
    </location>
</feature>
<feature type="signal peptide" evidence="11">
    <location>
        <begin position="1"/>
        <end position="30"/>
    </location>
</feature>
<dbReference type="Pfam" id="PF00082">
    <property type="entry name" value="Peptidase_S8"/>
    <property type="match status" value="1"/>
</dbReference>
<dbReference type="InterPro" id="IPR015500">
    <property type="entry name" value="Peptidase_S8_subtilisin-rel"/>
</dbReference>
<dbReference type="GO" id="GO:0004252">
    <property type="term" value="F:serine-type endopeptidase activity"/>
    <property type="evidence" value="ECO:0007669"/>
    <property type="project" value="UniProtKB-UniRule"/>
</dbReference>
<dbReference type="InterPro" id="IPR034176">
    <property type="entry name" value="Peptidases_S8_13"/>
</dbReference>
<keyword evidence="8" id="KW-0865">Zymogen</keyword>
<dbReference type="InterPro" id="IPR023828">
    <property type="entry name" value="Peptidase_S8_Ser-AS"/>
</dbReference>
<name>A0A1M4IC23_9XANT</name>
<dbReference type="PANTHER" id="PTHR43806:SF11">
    <property type="entry name" value="CEREVISIN-RELATED"/>
    <property type="match status" value="1"/>
</dbReference>
<evidence type="ECO:0000313" key="14">
    <source>
        <dbReference type="EMBL" id="SBV86856.1"/>
    </source>
</evidence>
<comment type="similarity">
    <text evidence="2 9 10">Belongs to the peptidase S8 family.</text>
</comment>
<accession>A0A1M4IC23</accession>
<dbReference type="Gene3D" id="3.40.50.200">
    <property type="entry name" value="Peptidase S8/S53 domain"/>
    <property type="match status" value="1"/>
</dbReference>
<dbReference type="EMBL" id="FLUK01000069">
    <property type="protein sequence ID" value="SBV86856.1"/>
    <property type="molecule type" value="Genomic_DNA"/>
</dbReference>
<gene>
    <name evidence="14" type="ORF">XTGNCPPB3709_0766</name>
</gene>
<dbReference type="InterPro" id="IPR050131">
    <property type="entry name" value="Peptidase_S8_subtilisin-like"/>
</dbReference>
<evidence type="ECO:0000256" key="11">
    <source>
        <dbReference type="SAM" id="SignalP"/>
    </source>
</evidence>
<dbReference type="GO" id="GO:0006508">
    <property type="term" value="P:proteolysis"/>
    <property type="evidence" value="ECO:0007669"/>
    <property type="project" value="UniProtKB-KW"/>
</dbReference>
<feature type="active site" description="Charge relay system" evidence="9">
    <location>
        <position position="233"/>
    </location>
</feature>
<evidence type="ECO:0000259" key="12">
    <source>
        <dbReference type="Pfam" id="PF00082"/>
    </source>
</evidence>
<keyword evidence="4 9" id="KW-0645">Protease</keyword>
<evidence type="ECO:0000256" key="6">
    <source>
        <dbReference type="ARBA" id="ARBA00022801"/>
    </source>
</evidence>
<dbReference type="PANTHER" id="PTHR43806">
    <property type="entry name" value="PEPTIDASE S8"/>
    <property type="match status" value="1"/>
</dbReference>
<evidence type="ECO:0000313" key="15">
    <source>
        <dbReference type="Proteomes" id="UP000184997"/>
    </source>
</evidence>
<keyword evidence="5 11" id="KW-0732">Signal</keyword>
<evidence type="ECO:0000256" key="9">
    <source>
        <dbReference type="PROSITE-ProRule" id="PRU01240"/>
    </source>
</evidence>
<proteinExistence type="inferred from homology"/>
<dbReference type="CDD" id="cd07496">
    <property type="entry name" value="Peptidases_S8_13"/>
    <property type="match status" value="1"/>
</dbReference>
<evidence type="ECO:0000256" key="3">
    <source>
        <dbReference type="ARBA" id="ARBA00022525"/>
    </source>
</evidence>
<evidence type="ECO:0000256" key="1">
    <source>
        <dbReference type="ARBA" id="ARBA00004613"/>
    </source>
</evidence>
<dbReference type="Proteomes" id="UP000184997">
    <property type="component" value="Unassembled WGS sequence"/>
</dbReference>
<dbReference type="PROSITE" id="PS51257">
    <property type="entry name" value="PROKAR_LIPOPROTEIN"/>
    <property type="match status" value="1"/>
</dbReference>
<keyword evidence="6 9" id="KW-0378">Hydrolase</keyword>
<evidence type="ECO:0000256" key="2">
    <source>
        <dbReference type="ARBA" id="ARBA00011073"/>
    </source>
</evidence>
<sequence length="568" mass="55564">MSKRALSCRGRRAAIVSAMLLAACAGSAAAGEIALQGLASTPNPQRFIVTYRDGVGPARSARALPLADAAGIVPARRGRALGLASLRRLATGADVVGADRALDRVEAETLMRRLAADPAVKSVEVDLLLRPTLVPNDPGLSQQRAFGTTSAAINVRPAWDVASGKGIVVAVIDTGITTHPDLAANVLPGYDFISDPRVAGDGGGRDANATDPGDGYAAGTCAAGTPGAASSWHGTHVAGTIAAATNNNAAGVAGTAFNARLLPVRALGKCGGYLSDVADAIVWASGGSVVGVPANPTPPQVINLSLGAGGACSATMANAIAAAVARGSNVVVAAGNSNSNVAGSVPANCPNVIAVAATTSAGARASFSNYGAGVDVAAPGQGILSTLNAGNLAPAAAGYASYSGTSMAAPHVAGVAALVLSASLNPLTPALLEARLKATASALPVACTLGCGAGLVNAGAAVAATLKAQTLVRGVPLGNLALKAGTSLYYQVSVPAGTPWLKLSLAGGSSNADLSLRGGSLPTDTLYGCRSIAAANAESCTLNLPAGTYYVRVKAVTAVAGVGVTASY</sequence>
<dbReference type="PRINTS" id="PR00723">
    <property type="entry name" value="SUBTILISIN"/>
</dbReference>
<dbReference type="PROSITE" id="PS00136">
    <property type="entry name" value="SUBTILASE_ASP"/>
    <property type="match status" value="1"/>
</dbReference>
<dbReference type="GO" id="GO:0005576">
    <property type="term" value="C:extracellular region"/>
    <property type="evidence" value="ECO:0007669"/>
    <property type="project" value="UniProtKB-SubCell"/>
</dbReference>
<feature type="domain" description="Peptidase C-terminal archaeal/bacterial" evidence="13">
    <location>
        <begin position="487"/>
        <end position="554"/>
    </location>
</feature>
<dbReference type="InterPro" id="IPR023827">
    <property type="entry name" value="Peptidase_S8_Asp-AS"/>
</dbReference>
<dbReference type="PROSITE" id="PS51892">
    <property type="entry name" value="SUBTILASE"/>
    <property type="match status" value="1"/>
</dbReference>
<feature type="active site" description="Charge relay system" evidence="9">
    <location>
        <position position="173"/>
    </location>
</feature>
<dbReference type="FunFam" id="3.40.50.200:FF:000022">
    <property type="entry name" value="Extracellular protease"/>
    <property type="match status" value="1"/>
</dbReference>
<evidence type="ECO:0000256" key="4">
    <source>
        <dbReference type="ARBA" id="ARBA00022670"/>
    </source>
</evidence>
<protein>
    <submittedName>
        <fullName evidence="14">Extracellular protease</fullName>
    </submittedName>
</protein>
<feature type="domain" description="Peptidase S8/S53" evidence="12">
    <location>
        <begin position="164"/>
        <end position="445"/>
    </location>
</feature>
<keyword evidence="7 9" id="KW-0720">Serine protease</keyword>
<evidence type="ECO:0000256" key="5">
    <source>
        <dbReference type="ARBA" id="ARBA00022729"/>
    </source>
</evidence>
<dbReference type="RefSeq" id="WP_053114386.1">
    <property type="nucleotide sequence ID" value="NZ_CP076252.1"/>
</dbReference>
<evidence type="ECO:0000259" key="13">
    <source>
        <dbReference type="Pfam" id="PF04151"/>
    </source>
</evidence>
<dbReference type="Pfam" id="PF04151">
    <property type="entry name" value="PPC"/>
    <property type="match status" value="1"/>
</dbReference>
<dbReference type="AlphaFoldDB" id="A0A1M4IC23"/>
<reference evidence="15" key="1">
    <citation type="submission" date="2016-07" db="EMBL/GenBank/DDBJ databases">
        <authorList>
            <person name="Florea S."/>
            <person name="Webb J.S."/>
            <person name="Jaromczyk J."/>
            <person name="Schardl C.L."/>
        </authorList>
    </citation>
    <scope>NUCLEOTIDE SEQUENCE [LARGE SCALE GENOMIC DNA]</scope>
</reference>
<dbReference type="InterPro" id="IPR022398">
    <property type="entry name" value="Peptidase_S8_His-AS"/>
</dbReference>
<dbReference type="PROSITE" id="PS00137">
    <property type="entry name" value="SUBTILASE_HIS"/>
    <property type="match status" value="1"/>
</dbReference>
<dbReference type="InterPro" id="IPR036852">
    <property type="entry name" value="Peptidase_S8/S53_dom_sf"/>
</dbReference>
<organism evidence="14 15">
    <name type="scientific">Xanthomonas graminis pv. graminis</name>
    <dbReference type="NCBI Taxonomy" id="134874"/>
    <lineage>
        <taxon>Bacteria</taxon>
        <taxon>Pseudomonadati</taxon>
        <taxon>Pseudomonadota</taxon>
        <taxon>Gammaproteobacteria</taxon>
        <taxon>Lysobacterales</taxon>
        <taxon>Lysobacteraceae</taxon>
        <taxon>Xanthomonas</taxon>
        <taxon>Xanthomonas translucens group</taxon>
        <taxon>Xanthomonas graminis</taxon>
    </lineage>
</organism>
<dbReference type="Gene3D" id="2.60.120.380">
    <property type="match status" value="1"/>
</dbReference>
<evidence type="ECO:0000256" key="8">
    <source>
        <dbReference type="ARBA" id="ARBA00023145"/>
    </source>
</evidence>